<dbReference type="PANTHER" id="PTHR42891:SF1">
    <property type="entry name" value="D-GLYCERO-BETA-D-MANNO-HEPTOSE-1,7-BISPHOSPHATE 7-PHOSPHATASE"/>
    <property type="match status" value="1"/>
</dbReference>
<dbReference type="STRING" id="1127673.GLIP_1587"/>
<feature type="binding site" evidence="12">
    <location>
        <position position="105"/>
    </location>
    <ligand>
        <name>Zn(2+)</name>
        <dbReference type="ChEBI" id="CHEBI:29105"/>
    </ligand>
</feature>
<feature type="binding site" evidence="12">
    <location>
        <position position="9"/>
    </location>
    <ligand>
        <name>Mg(2+)</name>
        <dbReference type="ChEBI" id="CHEBI:18420"/>
    </ligand>
</feature>
<reference evidence="13 14" key="1">
    <citation type="journal article" date="2017" name="Antonie Van Leeuwenhoek">
        <title>Rhizobium rhizosphaerae sp. nov., a novel species isolated from rice rhizosphere.</title>
        <authorList>
            <person name="Zhao J.J."/>
            <person name="Zhang J."/>
            <person name="Zhang R.J."/>
            <person name="Zhang C.W."/>
            <person name="Yin H.Q."/>
            <person name="Zhang X.X."/>
        </authorList>
    </citation>
    <scope>NUCLEOTIDE SEQUENCE [LARGE SCALE GENOMIC DNA]</scope>
    <source>
        <strain evidence="13 14">E3</strain>
    </source>
</reference>
<dbReference type="GO" id="GO:0016791">
    <property type="term" value="F:phosphatase activity"/>
    <property type="evidence" value="ECO:0007669"/>
    <property type="project" value="InterPro"/>
</dbReference>
<gene>
    <name evidence="13" type="primary">gmhB</name>
    <name evidence="13" type="ORF">GLIP_1587</name>
</gene>
<comment type="subcellular location">
    <subcellularLocation>
        <location evidence="1 9">Cytoplasm</location>
    </subcellularLocation>
</comment>
<dbReference type="Gene3D" id="3.40.50.1000">
    <property type="entry name" value="HAD superfamily/HAD-like"/>
    <property type="match status" value="1"/>
</dbReference>
<sequence>MTVKALFLDRDGVINVDHGYASKPEQIDFIDEIFTLCRRFQKQGYLILVVTNQSGIGRGYYTEEDFLQLSDWMTVTFKRQGIQLTEFFYCPHHPSEAIGEYLQECDCRKPAPGMLMQARKKYQVDMAASFMIGDNLSDMLAAASAGVAHRYLFSDSEKDDTTNIGFTQVNSLSDIIPL</sequence>
<keyword evidence="14" id="KW-1185">Reference proteome</keyword>
<feature type="site" description="Stabilizes the phosphoryl group" evidence="11">
    <location>
        <position position="51"/>
    </location>
</feature>
<dbReference type="SUPFAM" id="SSF56784">
    <property type="entry name" value="HAD-like"/>
    <property type="match status" value="1"/>
</dbReference>
<keyword evidence="12" id="KW-0460">Magnesium</keyword>
<evidence type="ECO:0000256" key="12">
    <source>
        <dbReference type="PIRSR" id="PIRSR004682-4"/>
    </source>
</evidence>
<keyword evidence="3 12" id="KW-0479">Metal-binding</keyword>
<organism evidence="13 14">
    <name type="scientific">Aliiglaciecola lipolytica E3</name>
    <dbReference type="NCBI Taxonomy" id="1127673"/>
    <lineage>
        <taxon>Bacteria</taxon>
        <taxon>Pseudomonadati</taxon>
        <taxon>Pseudomonadota</taxon>
        <taxon>Gammaproteobacteria</taxon>
        <taxon>Alteromonadales</taxon>
        <taxon>Alteromonadaceae</taxon>
        <taxon>Aliiglaciecola</taxon>
    </lineage>
</organism>
<comment type="caution">
    <text evidence="13">The sequence shown here is derived from an EMBL/GenBank/DDBJ whole genome shotgun (WGS) entry which is preliminary data.</text>
</comment>
<feature type="binding site" evidence="12">
    <location>
        <position position="11"/>
    </location>
    <ligand>
        <name>Mg(2+)</name>
        <dbReference type="ChEBI" id="CHEBI:18420"/>
    </ligand>
</feature>
<feature type="active site" description="Nucleophile" evidence="10">
    <location>
        <position position="11"/>
    </location>
</feature>
<evidence type="ECO:0000256" key="6">
    <source>
        <dbReference type="ARBA" id="ARBA00023277"/>
    </source>
</evidence>
<dbReference type="AlphaFoldDB" id="K6XRA3"/>
<evidence type="ECO:0000256" key="4">
    <source>
        <dbReference type="ARBA" id="ARBA00022801"/>
    </source>
</evidence>
<dbReference type="NCBIfam" id="NF006506">
    <property type="entry name" value="PRK08942.1"/>
    <property type="match status" value="1"/>
</dbReference>
<evidence type="ECO:0000256" key="9">
    <source>
        <dbReference type="PIRNR" id="PIRNR004682"/>
    </source>
</evidence>
<dbReference type="GO" id="GO:0046872">
    <property type="term" value="F:metal ion binding"/>
    <property type="evidence" value="ECO:0007669"/>
    <property type="project" value="UniProtKB-KW"/>
</dbReference>
<dbReference type="CDD" id="cd07503">
    <property type="entry name" value="HAD_HisB-N"/>
    <property type="match status" value="1"/>
</dbReference>
<dbReference type="GO" id="GO:0005975">
    <property type="term" value="P:carbohydrate metabolic process"/>
    <property type="evidence" value="ECO:0007669"/>
    <property type="project" value="InterPro"/>
</dbReference>
<dbReference type="eggNOG" id="COG0241">
    <property type="taxonomic scope" value="Bacteria"/>
</dbReference>
<evidence type="ECO:0000313" key="14">
    <source>
        <dbReference type="Proteomes" id="UP000006334"/>
    </source>
</evidence>
<dbReference type="OrthoDB" id="9781367at2"/>
<dbReference type="NCBIfam" id="TIGR00213">
    <property type="entry name" value="GmhB_yaeD"/>
    <property type="match status" value="1"/>
</dbReference>
<dbReference type="NCBIfam" id="TIGR01662">
    <property type="entry name" value="HAD-SF-IIIA"/>
    <property type="match status" value="1"/>
</dbReference>
<comment type="similarity">
    <text evidence="8 9">Belongs to the gmhB family.</text>
</comment>
<feature type="binding site" evidence="12">
    <location>
        <position position="92"/>
    </location>
    <ligand>
        <name>Zn(2+)</name>
        <dbReference type="ChEBI" id="CHEBI:29105"/>
    </ligand>
</feature>
<proteinExistence type="inferred from homology"/>
<comment type="cofactor">
    <cofactor evidence="12">
        <name>Mg(2+)</name>
        <dbReference type="ChEBI" id="CHEBI:18420"/>
    </cofactor>
</comment>
<accession>K6XRA3</accession>
<dbReference type="InterPro" id="IPR006549">
    <property type="entry name" value="HAD-SF_hydro_IIIA"/>
</dbReference>
<comment type="cofactor">
    <cofactor evidence="12">
        <name>Zn(2+)</name>
        <dbReference type="ChEBI" id="CHEBI:29105"/>
    </cofactor>
</comment>
<evidence type="ECO:0000256" key="2">
    <source>
        <dbReference type="ARBA" id="ARBA00022490"/>
    </source>
</evidence>
<feature type="binding site" evidence="12">
    <location>
        <position position="134"/>
    </location>
    <ligand>
        <name>Mg(2+)</name>
        <dbReference type="ChEBI" id="CHEBI:18420"/>
    </ligand>
</feature>
<feature type="site" description="Stabilizes the phosphoryl group" evidence="11">
    <location>
        <position position="109"/>
    </location>
</feature>
<evidence type="ECO:0000256" key="3">
    <source>
        <dbReference type="ARBA" id="ARBA00022723"/>
    </source>
</evidence>
<evidence type="ECO:0000256" key="5">
    <source>
        <dbReference type="ARBA" id="ARBA00022833"/>
    </source>
</evidence>
<feature type="binding site" evidence="12">
    <location>
        <position position="90"/>
    </location>
    <ligand>
        <name>Zn(2+)</name>
        <dbReference type="ChEBI" id="CHEBI:29105"/>
    </ligand>
</feature>
<dbReference type="EC" id="3.1.3.-" evidence="9"/>
<dbReference type="PIRSF" id="PIRSF004682">
    <property type="entry name" value="GmhB"/>
    <property type="match status" value="1"/>
</dbReference>
<keyword evidence="4 9" id="KW-0378">Hydrolase</keyword>
<evidence type="ECO:0000256" key="1">
    <source>
        <dbReference type="ARBA" id="ARBA00004496"/>
    </source>
</evidence>
<keyword evidence="6 9" id="KW-0119">Carbohydrate metabolism</keyword>
<protein>
    <recommendedName>
        <fullName evidence="7 9">D,D-heptose 1,7-bisphosphate phosphatase</fullName>
        <ecNumber evidence="9">3.1.3.-</ecNumber>
    </recommendedName>
</protein>
<dbReference type="InterPro" id="IPR006543">
    <property type="entry name" value="Histidinol-phos"/>
</dbReference>
<feature type="active site" description="Nucleophile" evidence="10">
    <location>
        <position position="9"/>
    </location>
</feature>
<evidence type="ECO:0000256" key="11">
    <source>
        <dbReference type="PIRSR" id="PIRSR004682-3"/>
    </source>
</evidence>
<name>K6XRA3_9ALTE</name>
<evidence type="ECO:0000256" key="10">
    <source>
        <dbReference type="PIRSR" id="PIRSR004682-1"/>
    </source>
</evidence>
<evidence type="ECO:0000313" key="13">
    <source>
        <dbReference type="EMBL" id="GAC14221.1"/>
    </source>
</evidence>
<dbReference type="InterPro" id="IPR036412">
    <property type="entry name" value="HAD-like_sf"/>
</dbReference>
<dbReference type="PANTHER" id="PTHR42891">
    <property type="entry name" value="D-GLYCERO-BETA-D-MANNO-HEPTOSE-1,7-BISPHOSPHATE 7-PHOSPHATASE"/>
    <property type="match status" value="1"/>
</dbReference>
<evidence type="ECO:0000256" key="7">
    <source>
        <dbReference type="ARBA" id="ARBA00031828"/>
    </source>
</evidence>
<dbReference type="Proteomes" id="UP000006334">
    <property type="component" value="Unassembled WGS sequence"/>
</dbReference>
<dbReference type="FunFam" id="3.40.50.1000:FF:000037">
    <property type="entry name" value="D,D-heptose 1,7-bisphosphate phosphatase"/>
    <property type="match status" value="1"/>
</dbReference>
<feature type="binding site" evidence="12">
    <location>
        <position position="107"/>
    </location>
    <ligand>
        <name>Zn(2+)</name>
        <dbReference type="ChEBI" id="CHEBI:29105"/>
    </ligand>
</feature>
<dbReference type="EMBL" id="BAEN01000035">
    <property type="protein sequence ID" value="GAC14221.1"/>
    <property type="molecule type" value="Genomic_DNA"/>
</dbReference>
<dbReference type="GO" id="GO:0005737">
    <property type="term" value="C:cytoplasm"/>
    <property type="evidence" value="ECO:0007669"/>
    <property type="project" value="UniProtKB-SubCell"/>
</dbReference>
<dbReference type="RefSeq" id="WP_008844037.1">
    <property type="nucleotide sequence ID" value="NZ_BAEN01000035.1"/>
</dbReference>
<dbReference type="NCBIfam" id="TIGR01656">
    <property type="entry name" value="Histidinol-ppas"/>
    <property type="match status" value="1"/>
</dbReference>
<keyword evidence="5 12" id="KW-0862">Zinc</keyword>
<dbReference type="Pfam" id="PF13242">
    <property type="entry name" value="Hydrolase_like"/>
    <property type="match status" value="1"/>
</dbReference>
<dbReference type="InterPro" id="IPR023214">
    <property type="entry name" value="HAD_sf"/>
</dbReference>
<evidence type="ECO:0000256" key="8">
    <source>
        <dbReference type="ARBA" id="ARBA00061616"/>
    </source>
</evidence>
<feature type="site" description="Contributes to substrate recognition" evidence="11">
    <location>
        <position position="108"/>
    </location>
</feature>
<keyword evidence="2 9" id="KW-0963">Cytoplasm</keyword>
<dbReference type="InterPro" id="IPR004446">
    <property type="entry name" value="Heptose_bisP_phosphatase"/>
</dbReference>